<reference evidence="1 2" key="1">
    <citation type="submission" date="2016-10" db="EMBL/GenBank/DDBJ databases">
        <authorList>
            <person name="de Groot N.N."/>
        </authorList>
    </citation>
    <scope>NUCLEOTIDE SEQUENCE [LARGE SCALE GENOMIC DNA]</scope>
    <source>
        <strain evidence="1 2">DSM 20117</strain>
    </source>
</reference>
<accession>A0A1H1EU75</accession>
<dbReference type="EMBL" id="FNKH01000002">
    <property type="protein sequence ID" value="SDQ92009.1"/>
    <property type="molecule type" value="Genomic_DNA"/>
</dbReference>
<name>A0A1H1EU75_9MICC</name>
<sequence length="155" mass="17734">MSWWNPFKLRMGGLSFRSFPNRLHHTIMLATVAKVAPGPEWSKRGAVGAAEFRFTRILSYKVLEKWESIAAVAFWKGYRLTIIAFTDDGLAVGYADVDWQRALRELKPLLEQAGLKCSFNGPGHIEVTVPVSDLTDLQETETRDDFVEYKKRGWR</sequence>
<dbReference type="STRING" id="37928.SAMN04489742_3083"/>
<dbReference type="Proteomes" id="UP000181917">
    <property type="component" value="Unassembled WGS sequence"/>
</dbReference>
<gene>
    <name evidence="1" type="ORF">SAMN04489742_3083</name>
</gene>
<protein>
    <submittedName>
        <fullName evidence="1">Uncharacterized protein</fullName>
    </submittedName>
</protein>
<keyword evidence="2" id="KW-1185">Reference proteome</keyword>
<organism evidence="1 2">
    <name type="scientific">Crystallibacter crystallopoietes</name>
    <dbReference type="NCBI Taxonomy" id="37928"/>
    <lineage>
        <taxon>Bacteria</taxon>
        <taxon>Bacillati</taxon>
        <taxon>Actinomycetota</taxon>
        <taxon>Actinomycetes</taxon>
        <taxon>Micrococcales</taxon>
        <taxon>Micrococcaceae</taxon>
        <taxon>Crystallibacter</taxon>
    </lineage>
</organism>
<dbReference type="AlphaFoldDB" id="A0A1H1EU75"/>
<proteinExistence type="predicted"/>
<evidence type="ECO:0000313" key="2">
    <source>
        <dbReference type="Proteomes" id="UP000181917"/>
    </source>
</evidence>
<evidence type="ECO:0000313" key="1">
    <source>
        <dbReference type="EMBL" id="SDQ92009.1"/>
    </source>
</evidence>